<evidence type="ECO:0000313" key="2">
    <source>
        <dbReference type="EMBL" id="OES43351.1"/>
    </source>
</evidence>
<evidence type="ECO:0000313" key="3">
    <source>
        <dbReference type="Proteomes" id="UP000095658"/>
    </source>
</evidence>
<dbReference type="STRING" id="1714016.BA724_13960"/>
<dbReference type="Proteomes" id="UP000095658">
    <property type="component" value="Unassembled WGS sequence"/>
</dbReference>
<keyword evidence="3" id="KW-1185">Reference proteome</keyword>
<protein>
    <recommendedName>
        <fullName evidence="4">Histidine kinase</fullName>
    </recommendedName>
</protein>
<evidence type="ECO:0000256" key="1">
    <source>
        <dbReference type="SAM" id="Coils"/>
    </source>
</evidence>
<sequence>MDSKLEKFERLAEKRTVEAIKKIRLLSNLSNKNNYNYTNKHVEKMIGALEKEIRDLKRKFQDDSESKSNVIFKFDKN</sequence>
<feature type="coiled-coil region" evidence="1">
    <location>
        <begin position="39"/>
        <end position="66"/>
    </location>
</feature>
<keyword evidence="1" id="KW-0175">Coiled coil</keyword>
<evidence type="ECO:0008006" key="4">
    <source>
        <dbReference type="Google" id="ProtNLM"/>
    </source>
</evidence>
<dbReference type="AlphaFoldDB" id="A0A1E7DJT6"/>
<accession>A0A1E7DJT6</accession>
<organism evidence="2 3">
    <name type="scientific">Domibacillus iocasae</name>
    <dbReference type="NCBI Taxonomy" id="1714016"/>
    <lineage>
        <taxon>Bacteria</taxon>
        <taxon>Bacillati</taxon>
        <taxon>Bacillota</taxon>
        <taxon>Bacilli</taxon>
        <taxon>Bacillales</taxon>
        <taxon>Bacillaceae</taxon>
        <taxon>Domibacillus</taxon>
    </lineage>
</organism>
<dbReference type="RefSeq" id="WP_069939967.1">
    <property type="nucleotide sequence ID" value="NZ_MAMP01000026.1"/>
</dbReference>
<reference evidence="2 3" key="1">
    <citation type="submission" date="2016-06" db="EMBL/GenBank/DDBJ databases">
        <title>Domibacillus iocasae genome sequencing.</title>
        <authorList>
            <person name="Verma A."/>
            <person name="Pal Y."/>
            <person name="Ojha A.K."/>
            <person name="Krishnamurthi S."/>
        </authorList>
    </citation>
    <scope>NUCLEOTIDE SEQUENCE [LARGE SCALE GENOMIC DNA]</scope>
    <source>
        <strain evidence="2 3">DSM 29979</strain>
    </source>
</reference>
<gene>
    <name evidence="2" type="ORF">BA724_13960</name>
</gene>
<name>A0A1E7DJT6_9BACI</name>
<dbReference type="EMBL" id="MAMP01000026">
    <property type="protein sequence ID" value="OES43351.1"/>
    <property type="molecule type" value="Genomic_DNA"/>
</dbReference>
<dbReference type="OrthoDB" id="2291120at2"/>
<comment type="caution">
    <text evidence="2">The sequence shown here is derived from an EMBL/GenBank/DDBJ whole genome shotgun (WGS) entry which is preliminary data.</text>
</comment>
<proteinExistence type="predicted"/>